<evidence type="ECO:0000313" key="8">
    <source>
        <dbReference type="Proteomes" id="UP001165289"/>
    </source>
</evidence>
<proteinExistence type="predicted"/>
<feature type="domain" description="UBP-type" evidence="6">
    <location>
        <begin position="1"/>
        <end position="89"/>
    </location>
</feature>
<protein>
    <submittedName>
        <fullName evidence="7">Ubiquitin carboxyl-terminal hydrolase 16-like isoform X1</fullName>
    </submittedName>
</protein>
<accession>A0AAV7JVV8</accession>
<keyword evidence="1" id="KW-0479">Metal-binding</keyword>
<comment type="caution">
    <text evidence="7">The sequence shown here is derived from an EMBL/GenBank/DDBJ whole genome shotgun (WGS) entry which is preliminary data.</text>
</comment>
<dbReference type="GO" id="GO:0004843">
    <property type="term" value="F:cysteine-type deubiquitinase activity"/>
    <property type="evidence" value="ECO:0007669"/>
    <property type="project" value="InterPro"/>
</dbReference>
<organism evidence="7 8">
    <name type="scientific">Oopsacas minuta</name>
    <dbReference type="NCBI Taxonomy" id="111878"/>
    <lineage>
        <taxon>Eukaryota</taxon>
        <taxon>Metazoa</taxon>
        <taxon>Porifera</taxon>
        <taxon>Hexactinellida</taxon>
        <taxon>Hexasterophora</taxon>
        <taxon>Lyssacinosida</taxon>
        <taxon>Leucopsacidae</taxon>
        <taxon>Oopsacas</taxon>
    </lineage>
</organism>
<dbReference type="SUPFAM" id="SSF54001">
    <property type="entry name" value="Cysteine proteinases"/>
    <property type="match status" value="1"/>
</dbReference>
<evidence type="ECO:0000313" key="7">
    <source>
        <dbReference type="EMBL" id="KAI6652550.1"/>
    </source>
</evidence>
<dbReference type="GO" id="GO:0016579">
    <property type="term" value="P:protein deubiquitination"/>
    <property type="evidence" value="ECO:0007669"/>
    <property type="project" value="InterPro"/>
</dbReference>
<dbReference type="EMBL" id="JAKMXF010000298">
    <property type="protein sequence ID" value="KAI6652550.1"/>
    <property type="molecule type" value="Genomic_DNA"/>
</dbReference>
<dbReference type="SMART" id="SM00290">
    <property type="entry name" value="ZnF_UBP"/>
    <property type="match status" value="1"/>
</dbReference>
<evidence type="ECO:0000256" key="4">
    <source>
        <dbReference type="PROSITE-ProRule" id="PRU00502"/>
    </source>
</evidence>
<dbReference type="SUPFAM" id="SSF57850">
    <property type="entry name" value="RING/U-box"/>
    <property type="match status" value="1"/>
</dbReference>
<keyword evidence="8" id="KW-1185">Reference proteome</keyword>
<keyword evidence="3" id="KW-0862">Zinc</keyword>
<dbReference type="PANTHER" id="PTHR47665">
    <property type="entry name" value="HISTONE DEACETYLASE-LIKE PROTEIN"/>
    <property type="match status" value="1"/>
</dbReference>
<feature type="domain" description="USP" evidence="5">
    <location>
        <begin position="120"/>
        <end position="226"/>
    </location>
</feature>
<dbReference type="PROSITE" id="PS00972">
    <property type="entry name" value="USP_1"/>
    <property type="match status" value="1"/>
</dbReference>
<dbReference type="AlphaFoldDB" id="A0AAV7JVV8"/>
<evidence type="ECO:0000259" key="6">
    <source>
        <dbReference type="PROSITE" id="PS50271"/>
    </source>
</evidence>
<name>A0AAV7JVV8_9METZ</name>
<evidence type="ECO:0000256" key="2">
    <source>
        <dbReference type="ARBA" id="ARBA00022771"/>
    </source>
</evidence>
<reference evidence="7 8" key="1">
    <citation type="journal article" date="2023" name="BMC Biol.">
        <title>The compact genome of the sponge Oopsacas minuta (Hexactinellida) is lacking key metazoan core genes.</title>
        <authorList>
            <person name="Santini S."/>
            <person name="Schenkelaars Q."/>
            <person name="Jourda C."/>
            <person name="Duchesne M."/>
            <person name="Belahbib H."/>
            <person name="Rocher C."/>
            <person name="Selva M."/>
            <person name="Riesgo A."/>
            <person name="Vervoort M."/>
            <person name="Leys S.P."/>
            <person name="Kodjabachian L."/>
            <person name="Le Bivic A."/>
            <person name="Borchiellini C."/>
            <person name="Claverie J.M."/>
            <person name="Renard E."/>
        </authorList>
    </citation>
    <scope>NUCLEOTIDE SEQUENCE [LARGE SCALE GENOMIC DNA]</scope>
    <source>
        <strain evidence="7">SPO-2</strain>
    </source>
</reference>
<dbReference type="Proteomes" id="UP001165289">
    <property type="component" value="Unassembled WGS sequence"/>
</dbReference>
<keyword evidence="7" id="KW-0378">Hydrolase</keyword>
<dbReference type="InterPro" id="IPR028889">
    <property type="entry name" value="USP"/>
</dbReference>
<dbReference type="PROSITE" id="PS50271">
    <property type="entry name" value="ZF_UBP"/>
    <property type="match status" value="1"/>
</dbReference>
<dbReference type="PROSITE" id="PS50235">
    <property type="entry name" value="USP_3"/>
    <property type="match status" value="1"/>
</dbReference>
<evidence type="ECO:0000259" key="5">
    <source>
        <dbReference type="PROSITE" id="PS50235"/>
    </source>
</evidence>
<dbReference type="GO" id="GO:0008270">
    <property type="term" value="F:zinc ion binding"/>
    <property type="evidence" value="ECO:0007669"/>
    <property type="project" value="UniProtKB-KW"/>
</dbReference>
<dbReference type="InterPro" id="IPR001394">
    <property type="entry name" value="Peptidase_C19_UCH"/>
</dbReference>
<dbReference type="InterPro" id="IPR013083">
    <property type="entry name" value="Znf_RING/FYVE/PHD"/>
</dbReference>
<dbReference type="InterPro" id="IPR001607">
    <property type="entry name" value="Znf_UBP"/>
</dbReference>
<dbReference type="Pfam" id="PF00443">
    <property type="entry name" value="UCH"/>
    <property type="match status" value="1"/>
</dbReference>
<sequence>MQAQIASKEDTTANNDSGELWFCMQCFETRCGRYDNQHSLKHYESEPSHCLTLCVSNYTIWCYKCDRYIAQELIKGKLESSLSLAKKVFSNSKKPHSPCRNLSHIDLPIEDTITRNFRVIGLNNLGNTCYFNSALQNLLYLSTFKRELCYTLDRTEFTLVPKKHPNLEPITFSYITNAATAPGALTNALSHLIKQTKIKQHDLSIGKKPHSKKCVISPKESTASYS</sequence>
<dbReference type="Pfam" id="PF02148">
    <property type="entry name" value="zf-UBP"/>
    <property type="match status" value="1"/>
</dbReference>
<keyword evidence="2 4" id="KW-0863">Zinc-finger</keyword>
<dbReference type="InterPro" id="IPR018200">
    <property type="entry name" value="USP_CS"/>
</dbReference>
<gene>
    <name evidence="7" type="ORF">LOD99_4335</name>
</gene>
<evidence type="ECO:0000256" key="1">
    <source>
        <dbReference type="ARBA" id="ARBA00022723"/>
    </source>
</evidence>
<dbReference type="InterPro" id="IPR038765">
    <property type="entry name" value="Papain-like_cys_pep_sf"/>
</dbReference>
<evidence type="ECO:0000256" key="3">
    <source>
        <dbReference type="ARBA" id="ARBA00022833"/>
    </source>
</evidence>
<dbReference type="PANTHER" id="PTHR47665:SF1">
    <property type="entry name" value="HISTONE DEACETYLASE-LIKE PROTEIN"/>
    <property type="match status" value="1"/>
</dbReference>
<dbReference type="Gene3D" id="3.30.40.10">
    <property type="entry name" value="Zinc/RING finger domain, C3HC4 (zinc finger)"/>
    <property type="match status" value="1"/>
</dbReference>
<dbReference type="Gene3D" id="3.90.70.10">
    <property type="entry name" value="Cysteine proteinases"/>
    <property type="match status" value="1"/>
</dbReference>